<keyword evidence="6" id="KW-0805">Transcription regulation</keyword>
<dbReference type="OrthoDB" id="7464992at2759"/>
<evidence type="ECO:0000256" key="10">
    <source>
        <dbReference type="ARBA" id="ARBA00023242"/>
    </source>
</evidence>
<dbReference type="PANTHER" id="PTHR10410">
    <property type="entry name" value="EUKARYOTIC TRANSLATION INITIATION FACTOR 3 -RELATED"/>
    <property type="match status" value="1"/>
</dbReference>
<evidence type="ECO:0000256" key="9">
    <source>
        <dbReference type="ARBA" id="ARBA00023163"/>
    </source>
</evidence>
<name>A0A2B4RLZ7_STYPI</name>
<dbReference type="GO" id="GO:0006508">
    <property type="term" value="P:proteolysis"/>
    <property type="evidence" value="ECO:0007669"/>
    <property type="project" value="UniProtKB-KW"/>
</dbReference>
<keyword evidence="9" id="KW-0804">Transcription</keyword>
<dbReference type="InterPro" id="IPR050242">
    <property type="entry name" value="JAMM_MPN+_peptidase_M67A"/>
</dbReference>
<dbReference type="CDD" id="cd00167">
    <property type="entry name" value="SANT"/>
    <property type="match status" value="1"/>
</dbReference>
<dbReference type="PROSITE" id="PS50934">
    <property type="entry name" value="SWIRM"/>
    <property type="match status" value="1"/>
</dbReference>
<evidence type="ECO:0000256" key="7">
    <source>
        <dbReference type="ARBA" id="ARBA00023049"/>
    </source>
</evidence>
<dbReference type="PROSITE" id="PS50249">
    <property type="entry name" value="MPN"/>
    <property type="match status" value="1"/>
</dbReference>
<sequence>MAESAEEEIDVEDISDCQQISNLKDLADDDHKDKWYDKDASNQSFLNPSGSPFSSEYCDPNSWLLDTNSVWSLDSCTDDKSRLAIEKMILEEQMYAYRSTPVKLEETPPGEKKRQTCVGRNSDSNVKKGITKVNLKREQPSATHRKPWTVEEQELFEQGLELYGRSWTKIASMIETRTALQVKNYAKQYFKQKNKTLAQSVAAKEEQSNETIFVSEVQIQQVLDDNIISEDDQVIQSTAVLPSVVEEKAQNESDDEDIEVDVDGSDSEQSDIHLIPGQTTSCPDAVYSALVRAAEVENQQISLEENPANIPPESISPNTSKTEASISAIDERSSPNVDKKSLSENRASSSLSNSCLETASLNKTILKERMTHDGRCYGVEYGNHLLNECEEQSFSEKQCFPDRLAKSLKVIAENDSVQNENTGPYSREPVAREKSSDVSDSGLNTALPSMDDIEWIAATSSEVTSSELIDSLEREQPGADATLIQPITIDRSVIQDLEKDHNMEFFMGRALKTPERYMKIRNYILDMWEKTKPNFLFKTAVRSGLRNCGDVNSIGRVHAFLEDIGAINEGCFDRPVPRVRQQDETTDAKVNVHMESWVNSLRPRRKRQRNEEGDWIDPSKAEGMTIQHLSPDEEASPNGSLNEKGSPSVPRKRPSRSKPSYDPFLLVPCRKFPSQSAVPFDVHIQSETLVVMDTHAHMSTTEVIGLLGGHYSHDSRVLKVSKAIPCRSLSTGLQCEMDPVSQTQASEDLALRGLAVVGWYHSHPTFAPIPSVRDIETQAKFQEWFAKGGAPFIGIIVSPYNYSNLSNQSQIRCLTISDEWESAGQYRLPYQFDYEVFRNEADEDETVEQVRNIADDYRRYPFRVQLNRRFGVSTNLDLLDKLLDSLHARISASSDGARDAFLTRLKNTISENIKAHTPISDNQPTRSTPDDS</sequence>
<dbReference type="Gene3D" id="3.40.140.10">
    <property type="entry name" value="Cytidine Deaminase, domain 2"/>
    <property type="match status" value="1"/>
</dbReference>
<evidence type="ECO:0000259" key="13">
    <source>
        <dbReference type="PROSITE" id="PS50090"/>
    </source>
</evidence>
<feature type="domain" description="SANT" evidence="16">
    <location>
        <begin position="143"/>
        <end position="194"/>
    </location>
</feature>
<accession>A0A2B4RLZ7</accession>
<dbReference type="AlphaFoldDB" id="A0A2B4RLZ7"/>
<feature type="region of interest" description="Disordered" evidence="12">
    <location>
        <begin position="302"/>
        <end position="349"/>
    </location>
</feature>
<dbReference type="PROSITE" id="PS50090">
    <property type="entry name" value="MYB_LIKE"/>
    <property type="match status" value="1"/>
</dbReference>
<feature type="compositionally biased region" description="Polar residues" evidence="12">
    <location>
        <begin position="919"/>
        <end position="932"/>
    </location>
</feature>
<dbReference type="Gene3D" id="1.10.10.60">
    <property type="entry name" value="Homeodomain-like"/>
    <property type="match status" value="1"/>
</dbReference>
<feature type="region of interest" description="Disordered" evidence="12">
    <location>
        <begin position="601"/>
        <end position="660"/>
    </location>
</feature>
<evidence type="ECO:0000256" key="4">
    <source>
        <dbReference type="ARBA" id="ARBA00022801"/>
    </source>
</evidence>
<dbReference type="SUPFAM" id="SSF102712">
    <property type="entry name" value="JAB1/MPN domain"/>
    <property type="match status" value="1"/>
</dbReference>
<evidence type="ECO:0000256" key="6">
    <source>
        <dbReference type="ARBA" id="ARBA00023015"/>
    </source>
</evidence>
<keyword evidence="8" id="KW-0238">DNA-binding</keyword>
<dbReference type="FunFam" id="1.10.10.60:FF:000151">
    <property type="entry name" value="histone H2A deubiquitinase MYSM1 isoform X2"/>
    <property type="match status" value="1"/>
</dbReference>
<feature type="region of interest" description="Disordered" evidence="12">
    <location>
        <begin position="1"/>
        <end position="54"/>
    </location>
</feature>
<feature type="compositionally biased region" description="Polar residues" evidence="12">
    <location>
        <begin position="41"/>
        <end position="54"/>
    </location>
</feature>
<evidence type="ECO:0000259" key="14">
    <source>
        <dbReference type="PROSITE" id="PS50249"/>
    </source>
</evidence>
<evidence type="ECO:0000256" key="5">
    <source>
        <dbReference type="ARBA" id="ARBA00022833"/>
    </source>
</evidence>
<evidence type="ECO:0000256" key="2">
    <source>
        <dbReference type="ARBA" id="ARBA00022670"/>
    </source>
</evidence>
<evidence type="ECO:0000313" key="19">
    <source>
        <dbReference type="Proteomes" id="UP000225706"/>
    </source>
</evidence>
<evidence type="ECO:0000259" key="15">
    <source>
        <dbReference type="PROSITE" id="PS50934"/>
    </source>
</evidence>
<feature type="compositionally biased region" description="Basic and acidic residues" evidence="12">
    <location>
        <begin position="329"/>
        <end position="343"/>
    </location>
</feature>
<evidence type="ECO:0000259" key="17">
    <source>
        <dbReference type="PROSITE" id="PS51294"/>
    </source>
</evidence>
<feature type="region of interest" description="Disordered" evidence="12">
    <location>
        <begin position="104"/>
        <end position="123"/>
    </location>
</feature>
<dbReference type="PROSITE" id="PS51293">
    <property type="entry name" value="SANT"/>
    <property type="match status" value="1"/>
</dbReference>
<dbReference type="InterPro" id="IPR000555">
    <property type="entry name" value="JAMM/MPN+_dom"/>
</dbReference>
<evidence type="ECO:0000256" key="3">
    <source>
        <dbReference type="ARBA" id="ARBA00022723"/>
    </source>
</evidence>
<dbReference type="InterPro" id="IPR017884">
    <property type="entry name" value="SANT_dom"/>
</dbReference>
<gene>
    <name evidence="18" type="primary">MYSM1</name>
    <name evidence="18" type="ORF">AWC38_SpisGene17439</name>
</gene>
<feature type="compositionally biased region" description="Polar residues" evidence="12">
    <location>
        <begin position="315"/>
        <end position="325"/>
    </location>
</feature>
<evidence type="ECO:0000259" key="16">
    <source>
        <dbReference type="PROSITE" id="PS51293"/>
    </source>
</evidence>
<dbReference type="EMBL" id="LSMT01000425">
    <property type="protein sequence ID" value="PFX18196.1"/>
    <property type="molecule type" value="Genomic_DNA"/>
</dbReference>
<feature type="region of interest" description="Disordered" evidence="12">
    <location>
        <begin position="246"/>
        <end position="279"/>
    </location>
</feature>
<dbReference type="InterPro" id="IPR009057">
    <property type="entry name" value="Homeodomain-like_sf"/>
</dbReference>
<dbReference type="PROSITE" id="PS51294">
    <property type="entry name" value="HTH_MYB"/>
    <property type="match status" value="1"/>
</dbReference>
<evidence type="ECO:0000256" key="1">
    <source>
        <dbReference type="ARBA" id="ARBA00007194"/>
    </source>
</evidence>
<feature type="compositionally biased region" description="Basic and acidic residues" evidence="12">
    <location>
        <begin position="609"/>
        <end position="620"/>
    </location>
</feature>
<dbReference type="Gene3D" id="1.10.10.10">
    <property type="entry name" value="Winged helix-like DNA-binding domain superfamily/Winged helix DNA-binding domain"/>
    <property type="match status" value="1"/>
</dbReference>
<keyword evidence="4" id="KW-0378">Hydrolase</keyword>
<dbReference type="GO" id="GO:0003677">
    <property type="term" value="F:DNA binding"/>
    <property type="evidence" value="ECO:0007669"/>
    <property type="project" value="UniProtKB-KW"/>
</dbReference>
<dbReference type="Pfam" id="PF01398">
    <property type="entry name" value="JAB"/>
    <property type="match status" value="1"/>
</dbReference>
<evidence type="ECO:0000256" key="8">
    <source>
        <dbReference type="ARBA" id="ARBA00023125"/>
    </source>
</evidence>
<feature type="domain" description="MPN" evidence="14">
    <location>
        <begin position="682"/>
        <end position="820"/>
    </location>
</feature>
<protein>
    <recommendedName>
        <fullName evidence="11">Myb-like, SWIRM and MPN domain-containing protein 1</fullName>
    </recommendedName>
</protein>
<feature type="domain" description="SWIRM" evidence="15">
    <location>
        <begin position="480"/>
        <end position="578"/>
    </location>
</feature>
<feature type="domain" description="Myb-like" evidence="13">
    <location>
        <begin position="145"/>
        <end position="190"/>
    </location>
</feature>
<comment type="similarity">
    <text evidence="1">Belongs to the peptidase M67A family. MYSM1 subfamily.</text>
</comment>
<dbReference type="InterPro" id="IPR037518">
    <property type="entry name" value="MPN"/>
</dbReference>
<dbReference type="Proteomes" id="UP000225706">
    <property type="component" value="Unassembled WGS sequence"/>
</dbReference>
<dbReference type="GO" id="GO:0046872">
    <property type="term" value="F:metal ion binding"/>
    <property type="evidence" value="ECO:0007669"/>
    <property type="project" value="UniProtKB-KW"/>
</dbReference>
<dbReference type="InterPro" id="IPR001005">
    <property type="entry name" value="SANT/Myb"/>
</dbReference>
<feature type="region of interest" description="Disordered" evidence="12">
    <location>
        <begin position="913"/>
        <end position="932"/>
    </location>
</feature>
<dbReference type="Pfam" id="PF00249">
    <property type="entry name" value="Myb_DNA-binding"/>
    <property type="match status" value="1"/>
</dbReference>
<dbReference type="SMART" id="SM00232">
    <property type="entry name" value="JAB_MPN"/>
    <property type="match status" value="1"/>
</dbReference>
<dbReference type="SUPFAM" id="SSF46689">
    <property type="entry name" value="Homeodomain-like"/>
    <property type="match status" value="2"/>
</dbReference>
<keyword evidence="10" id="KW-0539">Nucleus</keyword>
<reference evidence="19" key="1">
    <citation type="journal article" date="2017" name="bioRxiv">
        <title>Comparative analysis of the genomes of Stylophora pistillata and Acropora digitifera provides evidence for extensive differences between species of corals.</title>
        <authorList>
            <person name="Voolstra C.R."/>
            <person name="Li Y."/>
            <person name="Liew Y.J."/>
            <person name="Baumgarten S."/>
            <person name="Zoccola D."/>
            <person name="Flot J.-F."/>
            <person name="Tambutte S."/>
            <person name="Allemand D."/>
            <person name="Aranda M."/>
        </authorList>
    </citation>
    <scope>NUCLEOTIDE SEQUENCE [LARGE SCALE GENOMIC DNA]</scope>
</reference>
<dbReference type="Pfam" id="PF04433">
    <property type="entry name" value="SWIRM"/>
    <property type="match status" value="1"/>
</dbReference>
<keyword evidence="19" id="KW-1185">Reference proteome</keyword>
<keyword evidence="7" id="KW-0482">Metalloprotease</keyword>
<evidence type="ECO:0000313" key="18">
    <source>
        <dbReference type="EMBL" id="PFX18196.1"/>
    </source>
</evidence>
<dbReference type="STRING" id="50429.A0A2B4RLZ7"/>
<keyword evidence="3" id="KW-0479">Metal-binding</keyword>
<dbReference type="CDD" id="cd08067">
    <property type="entry name" value="MPN_2A_DUB"/>
    <property type="match status" value="1"/>
</dbReference>
<feature type="region of interest" description="Disordered" evidence="12">
    <location>
        <begin position="415"/>
        <end position="441"/>
    </location>
</feature>
<proteinExistence type="inferred from homology"/>
<evidence type="ECO:0000256" key="12">
    <source>
        <dbReference type="SAM" id="MobiDB-lite"/>
    </source>
</evidence>
<keyword evidence="2" id="KW-0645">Protease</keyword>
<feature type="compositionally biased region" description="Polar residues" evidence="12">
    <location>
        <begin position="415"/>
        <end position="424"/>
    </location>
</feature>
<feature type="compositionally biased region" description="Basic and acidic residues" evidence="12">
    <location>
        <begin position="25"/>
        <end position="40"/>
    </location>
</feature>
<feature type="compositionally biased region" description="Acidic residues" evidence="12">
    <location>
        <begin position="252"/>
        <end position="269"/>
    </location>
</feature>
<dbReference type="InterPro" id="IPR007526">
    <property type="entry name" value="SWIRM"/>
</dbReference>
<dbReference type="GO" id="GO:0008237">
    <property type="term" value="F:metallopeptidase activity"/>
    <property type="evidence" value="ECO:0007669"/>
    <property type="project" value="UniProtKB-KW"/>
</dbReference>
<comment type="caution">
    <text evidence="18">The sequence shown here is derived from an EMBL/GenBank/DDBJ whole genome shotgun (WGS) entry which is preliminary data.</text>
</comment>
<feature type="compositionally biased region" description="Acidic residues" evidence="12">
    <location>
        <begin position="1"/>
        <end position="15"/>
    </location>
</feature>
<feature type="compositionally biased region" description="Basic and acidic residues" evidence="12">
    <location>
        <begin position="104"/>
        <end position="114"/>
    </location>
</feature>
<feature type="domain" description="HTH myb-type" evidence="17">
    <location>
        <begin position="145"/>
        <end position="194"/>
    </location>
</feature>
<keyword evidence="5" id="KW-0862">Zinc</keyword>
<dbReference type="InterPro" id="IPR017930">
    <property type="entry name" value="Myb_dom"/>
</dbReference>
<dbReference type="InterPro" id="IPR036388">
    <property type="entry name" value="WH-like_DNA-bd_sf"/>
</dbReference>
<evidence type="ECO:0000256" key="11">
    <source>
        <dbReference type="ARBA" id="ARBA00032256"/>
    </source>
</evidence>
<organism evidence="18 19">
    <name type="scientific">Stylophora pistillata</name>
    <name type="common">Smooth cauliflower coral</name>
    <dbReference type="NCBI Taxonomy" id="50429"/>
    <lineage>
        <taxon>Eukaryota</taxon>
        <taxon>Metazoa</taxon>
        <taxon>Cnidaria</taxon>
        <taxon>Anthozoa</taxon>
        <taxon>Hexacorallia</taxon>
        <taxon>Scleractinia</taxon>
        <taxon>Astrocoeniina</taxon>
        <taxon>Pocilloporidae</taxon>
        <taxon>Stylophora</taxon>
    </lineage>
</organism>
<dbReference type="SMART" id="SM00717">
    <property type="entry name" value="SANT"/>
    <property type="match status" value="1"/>
</dbReference>